<name>A0ABV8Q4U7_9MICO</name>
<dbReference type="EMBL" id="JBHSCN010000005">
    <property type="protein sequence ID" value="MFC4243346.1"/>
    <property type="molecule type" value="Genomic_DNA"/>
</dbReference>
<proteinExistence type="predicted"/>
<dbReference type="Gene3D" id="3.90.550.20">
    <property type="match status" value="1"/>
</dbReference>
<gene>
    <name evidence="2" type="ORF">ACFOYW_08165</name>
</gene>
<evidence type="ECO:0000313" key="2">
    <source>
        <dbReference type="EMBL" id="MFC4243346.1"/>
    </source>
</evidence>
<evidence type="ECO:0000256" key="1">
    <source>
        <dbReference type="ARBA" id="ARBA00022679"/>
    </source>
</evidence>
<reference evidence="3" key="1">
    <citation type="journal article" date="2019" name="Int. J. Syst. Evol. Microbiol.">
        <title>The Global Catalogue of Microorganisms (GCM) 10K type strain sequencing project: providing services to taxonomists for standard genome sequencing and annotation.</title>
        <authorList>
            <consortium name="The Broad Institute Genomics Platform"/>
            <consortium name="The Broad Institute Genome Sequencing Center for Infectious Disease"/>
            <person name="Wu L."/>
            <person name="Ma J."/>
        </authorList>
    </citation>
    <scope>NUCLEOTIDE SEQUENCE [LARGE SCALE GENOMIC DNA]</scope>
    <source>
        <strain evidence="3">CGMCC 1.10363</strain>
    </source>
</reference>
<dbReference type="PANTHER" id="PTHR32385:SF15">
    <property type="entry name" value="INOSITOL PHOSPHOCERAMIDE MANNOSYLTRANSFERASE 1"/>
    <property type="match status" value="1"/>
</dbReference>
<dbReference type="PANTHER" id="PTHR32385">
    <property type="entry name" value="MANNOSYL PHOSPHORYLINOSITOL CERAMIDE SYNTHASE"/>
    <property type="match status" value="1"/>
</dbReference>
<dbReference type="InterPro" id="IPR051706">
    <property type="entry name" value="Glycosyltransferase_domain"/>
</dbReference>
<protein>
    <submittedName>
        <fullName evidence="2">Glycosyltransferase family 32 protein</fullName>
    </submittedName>
</protein>
<keyword evidence="3" id="KW-1185">Reference proteome</keyword>
<keyword evidence="1" id="KW-0808">Transferase</keyword>
<comment type="caution">
    <text evidence="2">The sequence shown here is derived from an EMBL/GenBank/DDBJ whole genome shotgun (WGS) entry which is preliminary data.</text>
</comment>
<organism evidence="2 3">
    <name type="scientific">Gryllotalpicola reticulitermitis</name>
    <dbReference type="NCBI Taxonomy" id="1184153"/>
    <lineage>
        <taxon>Bacteria</taxon>
        <taxon>Bacillati</taxon>
        <taxon>Actinomycetota</taxon>
        <taxon>Actinomycetes</taxon>
        <taxon>Micrococcales</taxon>
        <taxon>Microbacteriaceae</taxon>
        <taxon>Gryllotalpicola</taxon>
    </lineage>
</organism>
<dbReference type="SUPFAM" id="SSF53448">
    <property type="entry name" value="Nucleotide-diphospho-sugar transferases"/>
    <property type="match status" value="1"/>
</dbReference>
<dbReference type="RefSeq" id="WP_390228366.1">
    <property type="nucleotide sequence ID" value="NZ_JBHSCN010000005.1"/>
</dbReference>
<evidence type="ECO:0000313" key="3">
    <source>
        <dbReference type="Proteomes" id="UP001595900"/>
    </source>
</evidence>
<dbReference type="InterPro" id="IPR029044">
    <property type="entry name" value="Nucleotide-diphossugar_trans"/>
</dbReference>
<dbReference type="InterPro" id="IPR007577">
    <property type="entry name" value="GlycoTrfase_DXD_sugar-bd_CS"/>
</dbReference>
<sequence length="270" mass="30742">MIAPETQPQASSTRIPRVIHYCWFGGRPLPDFAQRCLDSWREALPEYRIQRWDESNWDVSRHPYSARAYALKRYAFVSDLCRLDVLAKHGGIYLDTDVVVFKSFDPLLSYSAFLGMMYSDSIGTAVMASTKDSELITSILARYDSLLLGDHPNNDVVTRHLVESYPSFVLGNHNQSLPGGIAIFDRWHFERFSSQTGRSYAQHLVANSWHDTPSRKIGPLAHPESGPGILTATLRERVGNLRTIPKAAMFRTYVSHKLRFKRAVPLEQTR</sequence>
<dbReference type="Pfam" id="PF04488">
    <property type="entry name" value="Gly_transf_sug"/>
    <property type="match status" value="1"/>
</dbReference>
<dbReference type="Proteomes" id="UP001595900">
    <property type="component" value="Unassembled WGS sequence"/>
</dbReference>
<accession>A0ABV8Q4U7</accession>